<keyword evidence="2" id="KW-1133">Transmembrane helix</keyword>
<dbReference type="InterPro" id="IPR002859">
    <property type="entry name" value="PKD/REJ-like"/>
</dbReference>
<dbReference type="Proteomes" id="UP000502823">
    <property type="component" value="Unassembled WGS sequence"/>
</dbReference>
<dbReference type="Pfam" id="PF02010">
    <property type="entry name" value="REJ"/>
    <property type="match status" value="1"/>
</dbReference>
<feature type="transmembrane region" description="Helical" evidence="2">
    <location>
        <begin position="1575"/>
        <end position="1601"/>
    </location>
</feature>
<dbReference type="InParanoid" id="A0A6L2PVT7"/>
<feature type="compositionally biased region" description="Basic and acidic residues" evidence="1">
    <location>
        <begin position="1130"/>
        <end position="1146"/>
    </location>
</feature>
<dbReference type="InterPro" id="IPR046338">
    <property type="entry name" value="GAIN_dom_sf"/>
</dbReference>
<feature type="region of interest" description="Disordered" evidence="1">
    <location>
        <begin position="441"/>
        <end position="461"/>
    </location>
</feature>
<name>A0A6L2PVT7_COPFO</name>
<feature type="non-terminal residue" evidence="4">
    <location>
        <position position="1614"/>
    </location>
</feature>
<keyword evidence="5" id="KW-1185">Reference proteome</keyword>
<organism evidence="4 5">
    <name type="scientific">Coptotermes formosanus</name>
    <name type="common">Formosan subterranean termite</name>
    <dbReference type="NCBI Taxonomy" id="36987"/>
    <lineage>
        <taxon>Eukaryota</taxon>
        <taxon>Metazoa</taxon>
        <taxon>Ecdysozoa</taxon>
        <taxon>Arthropoda</taxon>
        <taxon>Hexapoda</taxon>
        <taxon>Insecta</taxon>
        <taxon>Pterygota</taxon>
        <taxon>Neoptera</taxon>
        <taxon>Polyneoptera</taxon>
        <taxon>Dictyoptera</taxon>
        <taxon>Blattodea</taxon>
        <taxon>Blattoidea</taxon>
        <taxon>Termitoidae</taxon>
        <taxon>Rhinotermitidae</taxon>
        <taxon>Coptotermes</taxon>
    </lineage>
</organism>
<feature type="region of interest" description="Disordered" evidence="1">
    <location>
        <begin position="1130"/>
        <end position="1163"/>
    </location>
</feature>
<dbReference type="Gene3D" id="2.60.220.50">
    <property type="match status" value="1"/>
</dbReference>
<feature type="compositionally biased region" description="Polar residues" evidence="1">
    <location>
        <begin position="1153"/>
        <end position="1163"/>
    </location>
</feature>
<evidence type="ECO:0000313" key="4">
    <source>
        <dbReference type="EMBL" id="GFG33877.1"/>
    </source>
</evidence>
<protein>
    <recommendedName>
        <fullName evidence="3">PKD/REJ-like domain-containing protein</fullName>
    </recommendedName>
</protein>
<feature type="domain" description="PKD/REJ-like" evidence="3">
    <location>
        <begin position="609"/>
        <end position="999"/>
    </location>
</feature>
<reference evidence="5" key="1">
    <citation type="submission" date="2020-01" db="EMBL/GenBank/DDBJ databases">
        <title>Draft genome sequence of the Termite Coptotermes fromosanus.</title>
        <authorList>
            <person name="Itakura S."/>
            <person name="Yosikawa Y."/>
            <person name="Umezawa K."/>
        </authorList>
    </citation>
    <scope>NUCLEOTIDE SEQUENCE [LARGE SCALE GENOMIC DNA]</scope>
</reference>
<comment type="caution">
    <text evidence="4">The sequence shown here is derived from an EMBL/GenBank/DDBJ whole genome shotgun (WGS) entry which is preliminary data.</text>
</comment>
<keyword evidence="2" id="KW-0472">Membrane</keyword>
<accession>A0A6L2PVT7</accession>
<gene>
    <name evidence="4" type="ORF">Cfor_02607</name>
</gene>
<evidence type="ECO:0000259" key="3">
    <source>
        <dbReference type="Pfam" id="PF02010"/>
    </source>
</evidence>
<keyword evidence="2" id="KW-0812">Transmembrane</keyword>
<sequence length="1614" mass="175255">MSVVGGCLGSMLLSERFLVPMRISKYTSYSLVDVCKARGDGKNETAACDGSGSFINLCGLCVGGQTGRLETEGLDSCAVCGGDDSCVGCDNVVGSNKMSDACGACLALDDQSRDSCTRITSVYPMILDKAVEKVATVKLRGAGISPSSLPDIICSLEPTNPQQQGDKAQQFEKMSVEDGVVQLEVFLTENLLGLYTVNCRSNTLGPVASRDQVTLLVLDSKELCVTEHKPKNVSVGVEFQMELTIPAIGQYNSVLCYVQRKGQQTAEVIQAAEVSAGHVKCKPYTAQRASRMEWGVAYTWDAAIDGESCSSPVEVIAVAPAPVMQMACFCDGLRKVRIEFDYNVDGSEKCADIFDSDTLSLLGDDANCSYVANSLVVTLGSNVKVQMNSELRLLDNSKVFREQSDPSLTAPASGKVTLTASDTETSTPQFEVEAPKIVCPDPEQGNALGRGRTAVNTPSVSSRASPSQVIRIVSSGGQKLDYNWTVNFSATPKDHRYNLMIWRSVRMFQTYLKRASKSLQSNQISINTSMLMPGIEYKVSVSGINMLGVQGETKQFSFQVMPETMKSDSEDQVSLSQLVLKGPAMTLSNAASYIEATFVSCDPQIMMPTVNYQWKIEGELTQQMELSRGKTLGLHSGMLQGGRVYNISCTCMSESSGMVNAKAWHAVTVLFQGIKAHITKHEMVLGTGQMLQLDASQSQDPDRSPGTLQFLWCCQREGGGRCFLPRAGKPITLESAFRDAFQQPVLTLPPGSLPVGRYIFTVEVSKPGVAPSKAQSRVVVVPGMPATVNVPAGAQVKLVNPKEGVTIPAVVTNVREGCHMWWSVQQEPGHEYFNLAEVVGLGDTVLVTLEEANDVPGREFPLVIPGPTGTWPGLKDNAVYKLRLSVVCPLEPATSYTDFLITTNSPPTVKLLKVSPAKGEALRTRFVFSTDAADDSSADYPLLYKYGYRISDQEKIRVFSTSNLDLEATTTLPAVTDRETVIFPVLTVCDAHGLCTTVTGDPVTTSLPSDLTLIEVQQVGAQFADYVATGQYHEALSVAQTSLQTLKQLQNQALYTAGVEIIESEIQKALKIKQDGLVMKSGSLQSSLDFLDMSVSVLSELPMSGSTLQDLSAFKDKILSLAKGSGELRLRYSSSPERRSPSEKQSRQRRSSAETQQTTTLSPSNVKSLLQASEFLIKTGNSSVVWAEKQKLLHDLHTYMIHLCVAKVEKISVGAATVHLSVQKLLSKDQVIKTMNITIPDRTKFPPSINETGLIYLGHSIAEVVGSSRETCLGSAAFRTDYLTDVATGSDKLPVKAQKRSSVVFEVRLVTAEDKLAVSQLDHPVTFKIPVDRTSLEAGQVLQCATWKERMWSGDSCVTGVYVNVTSQMYLVCKCNVLGYYTVLVINDSTISTSHTSTTVVTAAEITTTKILTSTVAADLMSNSIQNLPSAVTAVHDRTQTISCGDLPPSDRREGVPTSNQTYSISFRIEEDFNSTVGEKKEQFKQNLWCEILAQVDIQIPRRMIQDIDISPGSIIVTVRLVDTDVMTAKEVIPVIAQALQNGDLNLHDLDNQKLNVPPQAVTIIEPYRPERSNMVVYAVIGSVLVSILGIISLVTGAVIIKRKKESDKMRKLH</sequence>
<dbReference type="EMBL" id="BLKM01000458">
    <property type="protein sequence ID" value="GFG33877.1"/>
    <property type="molecule type" value="Genomic_DNA"/>
</dbReference>
<evidence type="ECO:0000256" key="1">
    <source>
        <dbReference type="SAM" id="MobiDB-lite"/>
    </source>
</evidence>
<evidence type="ECO:0000313" key="5">
    <source>
        <dbReference type="Proteomes" id="UP000502823"/>
    </source>
</evidence>
<dbReference type="OrthoDB" id="8178002at2759"/>
<evidence type="ECO:0000256" key="2">
    <source>
        <dbReference type="SAM" id="Phobius"/>
    </source>
</evidence>
<proteinExistence type="predicted"/>